<dbReference type="Gene3D" id="2.60.40.760">
    <property type="entry name" value="Expansin, cellulose-binding-like domain"/>
    <property type="match status" value="1"/>
</dbReference>
<evidence type="ECO:0008006" key="8">
    <source>
        <dbReference type="Google" id="ProtNLM"/>
    </source>
</evidence>
<protein>
    <recommendedName>
        <fullName evidence="8">Expansin-like A2</fullName>
    </recommendedName>
</protein>
<comment type="subcellular location">
    <subcellularLocation>
        <location evidence="1">Secreted</location>
    </subcellularLocation>
</comment>
<dbReference type="Pfam" id="PF03330">
    <property type="entry name" value="DPBB_1"/>
    <property type="match status" value="1"/>
</dbReference>
<dbReference type="PROSITE" id="PS50842">
    <property type="entry name" value="EXPANSIN_EG45"/>
    <property type="match status" value="1"/>
</dbReference>
<dbReference type="InterPro" id="IPR036908">
    <property type="entry name" value="RlpA-like_sf"/>
</dbReference>
<dbReference type="InterPro" id="IPR005795">
    <property type="entry name" value="LolPI"/>
</dbReference>
<dbReference type="EMBL" id="JACMSC010000010">
    <property type="protein sequence ID" value="KAG6503651.1"/>
    <property type="molecule type" value="Genomic_DNA"/>
</dbReference>
<organism evidence="6 7">
    <name type="scientific">Zingiber officinale</name>
    <name type="common">Ginger</name>
    <name type="synonym">Amomum zingiber</name>
    <dbReference type="NCBI Taxonomy" id="94328"/>
    <lineage>
        <taxon>Eukaryota</taxon>
        <taxon>Viridiplantae</taxon>
        <taxon>Streptophyta</taxon>
        <taxon>Embryophyta</taxon>
        <taxon>Tracheophyta</taxon>
        <taxon>Spermatophyta</taxon>
        <taxon>Magnoliopsida</taxon>
        <taxon>Liliopsida</taxon>
        <taxon>Zingiberales</taxon>
        <taxon>Zingiberaceae</taxon>
        <taxon>Zingiber</taxon>
    </lineage>
</organism>
<evidence type="ECO:0000259" key="5">
    <source>
        <dbReference type="PROSITE" id="PS50843"/>
    </source>
</evidence>
<sequence length="239" mass="25750">MACDGGMRRAGATYSSSFSDFSAGACGYGSMALSFNGGYLAAASPALYRGGVACGACFQVRCKNTTICSDEGAKVILTDVDRRKEGAEWVLSGPAYSAMARRGMAKVLKKLGAVDVEHKRIPCEYSGRNLSVRVEEKSRRPDYLAVKFLYQEGPTDIVAVDVAQVGSSNWKFMNRDNGPTWSIDLVPVGPLQIRLVVTSGYDGKWVWSRKVLPADWSSGSVYDLGVRITDIAREGSSSS</sequence>
<keyword evidence="7" id="KW-1185">Reference proteome</keyword>
<dbReference type="GO" id="GO:0005576">
    <property type="term" value="C:extracellular region"/>
    <property type="evidence" value="ECO:0007669"/>
    <property type="project" value="UniProtKB-SubCell"/>
</dbReference>
<keyword evidence="3" id="KW-0964">Secreted</keyword>
<evidence type="ECO:0000259" key="4">
    <source>
        <dbReference type="PROSITE" id="PS50842"/>
    </source>
</evidence>
<feature type="domain" description="Expansin-like CBD" evidence="5">
    <location>
        <begin position="142"/>
        <end position="224"/>
    </location>
</feature>
<dbReference type="Proteomes" id="UP000734854">
    <property type="component" value="Unassembled WGS sequence"/>
</dbReference>
<dbReference type="InterPro" id="IPR007117">
    <property type="entry name" value="Expansin_CBD"/>
</dbReference>
<accession>A0A8J5L8A0</accession>
<dbReference type="InterPro" id="IPR007118">
    <property type="entry name" value="Expan_Lol_pI"/>
</dbReference>
<dbReference type="PANTHER" id="PTHR31692:SF4">
    <property type="entry name" value="EXPANSIN-LIKE A1-RELATED"/>
    <property type="match status" value="1"/>
</dbReference>
<dbReference type="PRINTS" id="PR01225">
    <property type="entry name" value="EXPANSNFAMLY"/>
</dbReference>
<evidence type="ECO:0000256" key="3">
    <source>
        <dbReference type="ARBA" id="ARBA00022525"/>
    </source>
</evidence>
<dbReference type="InterPro" id="IPR007112">
    <property type="entry name" value="Expansin/allergen_DPBB_dom"/>
</dbReference>
<dbReference type="SUPFAM" id="SSF50685">
    <property type="entry name" value="Barwin-like endoglucanases"/>
    <property type="match status" value="1"/>
</dbReference>
<dbReference type="PRINTS" id="PR00829">
    <property type="entry name" value="LOLP1ALLERGN"/>
</dbReference>
<comment type="similarity">
    <text evidence="2">Belongs to the expansin family. Expansin B subfamily.</text>
</comment>
<name>A0A8J5L8A0_ZINOF</name>
<dbReference type="PANTHER" id="PTHR31692">
    <property type="entry name" value="EXPANSIN-B3"/>
    <property type="match status" value="1"/>
</dbReference>
<dbReference type="Gene3D" id="2.40.40.10">
    <property type="entry name" value="RlpA-like domain"/>
    <property type="match status" value="1"/>
</dbReference>
<evidence type="ECO:0000313" key="6">
    <source>
        <dbReference type="EMBL" id="KAG6503651.1"/>
    </source>
</evidence>
<dbReference type="PROSITE" id="PS50843">
    <property type="entry name" value="EXPANSIN_CBD"/>
    <property type="match status" value="1"/>
</dbReference>
<evidence type="ECO:0000256" key="2">
    <source>
        <dbReference type="ARBA" id="ARBA00005650"/>
    </source>
</evidence>
<reference evidence="6 7" key="1">
    <citation type="submission" date="2020-08" db="EMBL/GenBank/DDBJ databases">
        <title>Plant Genome Project.</title>
        <authorList>
            <person name="Zhang R.-G."/>
        </authorList>
    </citation>
    <scope>NUCLEOTIDE SEQUENCE [LARGE SCALE GENOMIC DNA]</scope>
    <source>
        <tissue evidence="6">Rhizome</tissue>
    </source>
</reference>
<evidence type="ECO:0000256" key="1">
    <source>
        <dbReference type="ARBA" id="ARBA00004613"/>
    </source>
</evidence>
<dbReference type="AlphaFoldDB" id="A0A8J5L8A0"/>
<dbReference type="Pfam" id="PF01357">
    <property type="entry name" value="Expansin_C"/>
    <property type="match status" value="1"/>
</dbReference>
<feature type="domain" description="Expansin-like EG45" evidence="4">
    <location>
        <begin position="23"/>
        <end position="128"/>
    </location>
</feature>
<evidence type="ECO:0000313" key="7">
    <source>
        <dbReference type="Proteomes" id="UP000734854"/>
    </source>
</evidence>
<dbReference type="SUPFAM" id="SSF49590">
    <property type="entry name" value="PHL pollen allergen"/>
    <property type="match status" value="1"/>
</dbReference>
<comment type="caution">
    <text evidence="6">The sequence shown here is derived from an EMBL/GenBank/DDBJ whole genome shotgun (WGS) entry which is preliminary data.</text>
</comment>
<dbReference type="InterPro" id="IPR036749">
    <property type="entry name" value="Expansin_CBD_sf"/>
</dbReference>
<proteinExistence type="inferred from homology"/>
<gene>
    <name evidence="6" type="ORF">ZIOFF_035968</name>
</gene>
<dbReference type="InterPro" id="IPR009009">
    <property type="entry name" value="RlpA-like_DPBB"/>
</dbReference>